<dbReference type="InterPro" id="IPR011992">
    <property type="entry name" value="EF-hand-dom_pair"/>
</dbReference>
<evidence type="ECO:0000313" key="5">
    <source>
        <dbReference type="Proteomes" id="UP000748756"/>
    </source>
</evidence>
<comment type="caution">
    <text evidence="4">The sequence shown here is derived from an EMBL/GenBank/DDBJ whole genome shotgun (WGS) entry which is preliminary data.</text>
</comment>
<evidence type="ECO:0000256" key="1">
    <source>
        <dbReference type="SAM" id="MobiDB-lite"/>
    </source>
</evidence>
<feature type="domain" description="EH" evidence="2">
    <location>
        <begin position="111"/>
        <end position="201"/>
    </location>
</feature>
<reference evidence="4" key="1">
    <citation type="journal article" date="2020" name="Fungal Divers.">
        <title>Resolving the Mortierellaceae phylogeny through synthesis of multi-gene phylogenetics and phylogenomics.</title>
        <authorList>
            <person name="Vandepol N."/>
            <person name="Liber J."/>
            <person name="Desiro A."/>
            <person name="Na H."/>
            <person name="Kennedy M."/>
            <person name="Barry K."/>
            <person name="Grigoriev I.V."/>
            <person name="Miller A.N."/>
            <person name="O'Donnell K."/>
            <person name="Stajich J.E."/>
            <person name="Bonito G."/>
        </authorList>
    </citation>
    <scope>NUCLEOTIDE SEQUENCE</scope>
    <source>
        <strain evidence="4">NRRL 6426</strain>
    </source>
</reference>
<dbReference type="EMBL" id="JAAAUQ010002690">
    <property type="protein sequence ID" value="KAF9121585.1"/>
    <property type="molecule type" value="Genomic_DNA"/>
</dbReference>
<dbReference type="Pfam" id="PF12763">
    <property type="entry name" value="EH"/>
    <property type="match status" value="2"/>
</dbReference>
<feature type="compositionally biased region" description="Polar residues" evidence="1">
    <location>
        <begin position="90"/>
        <end position="108"/>
    </location>
</feature>
<feature type="non-terminal residue" evidence="4">
    <location>
        <position position="1"/>
    </location>
</feature>
<dbReference type="SMART" id="SM00027">
    <property type="entry name" value="EH"/>
    <property type="match status" value="2"/>
</dbReference>
<evidence type="ECO:0000259" key="3">
    <source>
        <dbReference type="PROSITE" id="PS50222"/>
    </source>
</evidence>
<dbReference type="GO" id="GO:0005737">
    <property type="term" value="C:cytoplasm"/>
    <property type="evidence" value="ECO:0007669"/>
    <property type="project" value="TreeGrafter"/>
</dbReference>
<dbReference type="InterPro" id="IPR002048">
    <property type="entry name" value="EF_hand_dom"/>
</dbReference>
<accession>A0A9P5UW41</accession>
<feature type="non-terminal residue" evidence="4">
    <location>
        <position position="306"/>
    </location>
</feature>
<dbReference type="SUPFAM" id="SSF47473">
    <property type="entry name" value="EF-hand"/>
    <property type="match status" value="3"/>
</dbReference>
<sequence length="306" mass="31977">ADTDQSGFITGADAVPFFAKSGLSPQILGQIWVLADTDNKGVLGQQGFSVAVKLIAHAQNGKTPSPALINTDAPLPHFEGITPAKAESPLSGSTPVVSHSTGSDSTISESDRTKYANMFMACGPVGGLLDGDKAREVFLKSKLPVDKLSQIWGLADTKSRGSLDLADFTIAMFYIQRTMDGSISTLPTTLPPSLLKAASGPAAGAGLMSSPVLSAQTLSRQLTGGNMGIHNPAIARQMTGSMGLSSSPLAKQNTGGLSADSIPWEITAEEKAKFDRFFDQLDANGDGLVEGEEASRFFMNSRLPES</sequence>
<dbReference type="Proteomes" id="UP000748756">
    <property type="component" value="Unassembled WGS sequence"/>
</dbReference>
<dbReference type="CDD" id="cd00052">
    <property type="entry name" value="EH"/>
    <property type="match status" value="2"/>
</dbReference>
<evidence type="ECO:0000259" key="2">
    <source>
        <dbReference type="PROSITE" id="PS50031"/>
    </source>
</evidence>
<dbReference type="OrthoDB" id="524326at2759"/>
<dbReference type="PANTHER" id="PTHR11216:SF170">
    <property type="entry name" value="DYNAMIN ASSOCIATED PROTEIN 160, ISOFORM D"/>
    <property type="match status" value="1"/>
</dbReference>
<organism evidence="4 5">
    <name type="scientific">Linnemannia schmuckeri</name>
    <dbReference type="NCBI Taxonomy" id="64567"/>
    <lineage>
        <taxon>Eukaryota</taxon>
        <taxon>Fungi</taxon>
        <taxon>Fungi incertae sedis</taxon>
        <taxon>Mucoromycota</taxon>
        <taxon>Mortierellomycotina</taxon>
        <taxon>Mortierellomycetes</taxon>
        <taxon>Mortierellales</taxon>
        <taxon>Mortierellaceae</taxon>
        <taxon>Linnemannia</taxon>
    </lineage>
</organism>
<dbReference type="GO" id="GO:0006897">
    <property type="term" value="P:endocytosis"/>
    <property type="evidence" value="ECO:0007669"/>
    <property type="project" value="TreeGrafter"/>
</dbReference>
<feature type="region of interest" description="Disordered" evidence="1">
    <location>
        <begin position="81"/>
        <end position="109"/>
    </location>
</feature>
<name>A0A9P5UW41_9FUNG</name>
<dbReference type="PROSITE" id="PS50031">
    <property type="entry name" value="EH"/>
    <property type="match status" value="3"/>
</dbReference>
<feature type="domain" description="EH" evidence="2">
    <location>
        <begin position="270"/>
        <end position="306"/>
    </location>
</feature>
<gene>
    <name evidence="4" type="ORF">BG015_005789</name>
</gene>
<dbReference type="GO" id="GO:0005886">
    <property type="term" value="C:plasma membrane"/>
    <property type="evidence" value="ECO:0007669"/>
    <property type="project" value="TreeGrafter"/>
</dbReference>
<dbReference type="PROSITE" id="PS50222">
    <property type="entry name" value="EF_HAND_2"/>
    <property type="match status" value="1"/>
</dbReference>
<protein>
    <submittedName>
        <fullName evidence="4">Uncharacterized protein</fullName>
    </submittedName>
</protein>
<dbReference type="InterPro" id="IPR000261">
    <property type="entry name" value="EH_dom"/>
</dbReference>
<keyword evidence="5" id="KW-1185">Reference proteome</keyword>
<dbReference type="GO" id="GO:0016197">
    <property type="term" value="P:endosomal transport"/>
    <property type="evidence" value="ECO:0007669"/>
    <property type="project" value="TreeGrafter"/>
</dbReference>
<feature type="domain" description="EH" evidence="2">
    <location>
        <begin position="1"/>
        <end position="69"/>
    </location>
</feature>
<dbReference type="PANTHER" id="PTHR11216">
    <property type="entry name" value="EH DOMAIN"/>
    <property type="match status" value="1"/>
</dbReference>
<evidence type="ECO:0000313" key="4">
    <source>
        <dbReference type="EMBL" id="KAF9121585.1"/>
    </source>
</evidence>
<dbReference type="GO" id="GO:0005509">
    <property type="term" value="F:calcium ion binding"/>
    <property type="evidence" value="ECO:0007669"/>
    <property type="project" value="InterPro"/>
</dbReference>
<proteinExistence type="predicted"/>
<dbReference type="Gene3D" id="1.10.238.10">
    <property type="entry name" value="EF-hand"/>
    <property type="match status" value="3"/>
</dbReference>
<dbReference type="AlphaFoldDB" id="A0A9P5UW41"/>
<feature type="domain" description="EF-hand" evidence="3">
    <location>
        <begin position="269"/>
        <end position="304"/>
    </location>
</feature>